<organism evidence="3">
    <name type="scientific">Schizophyllum commune (strain H4-8 / FGSC 9210)</name>
    <name type="common">Split gill fungus</name>
    <dbReference type="NCBI Taxonomy" id="578458"/>
    <lineage>
        <taxon>Eukaryota</taxon>
        <taxon>Fungi</taxon>
        <taxon>Dikarya</taxon>
        <taxon>Basidiomycota</taxon>
        <taxon>Agaricomycotina</taxon>
        <taxon>Agaricomycetes</taxon>
        <taxon>Agaricomycetidae</taxon>
        <taxon>Agaricales</taxon>
        <taxon>Schizophyllaceae</taxon>
        <taxon>Schizophyllum</taxon>
    </lineage>
</organism>
<dbReference type="OMA" id="HAVENWS"/>
<reference evidence="2 3" key="1">
    <citation type="journal article" date="2010" name="Nat. Biotechnol.">
        <title>Genome sequence of the model mushroom Schizophyllum commune.</title>
        <authorList>
            <person name="Ohm R.A."/>
            <person name="de Jong J.F."/>
            <person name="Lugones L.G."/>
            <person name="Aerts A."/>
            <person name="Kothe E."/>
            <person name="Stajich J.E."/>
            <person name="de Vries R.P."/>
            <person name="Record E."/>
            <person name="Levasseur A."/>
            <person name="Baker S.E."/>
            <person name="Bartholomew K.A."/>
            <person name="Coutinho P.M."/>
            <person name="Erdmann S."/>
            <person name="Fowler T.J."/>
            <person name="Gathman A.C."/>
            <person name="Lombard V."/>
            <person name="Henrissat B."/>
            <person name="Knabe N."/>
            <person name="Kuees U."/>
            <person name="Lilly W.W."/>
            <person name="Lindquist E."/>
            <person name="Lucas S."/>
            <person name="Magnuson J.K."/>
            <person name="Piumi F."/>
            <person name="Raudaskoski M."/>
            <person name="Salamov A."/>
            <person name="Schmutz J."/>
            <person name="Schwarze F.W.M.R."/>
            <person name="vanKuyk P.A."/>
            <person name="Horton J.S."/>
            <person name="Grigoriev I.V."/>
            <person name="Woesten H.A.B."/>
        </authorList>
    </citation>
    <scope>NUCLEOTIDE SEQUENCE [LARGE SCALE GENOMIC DNA]</scope>
    <source>
        <strain evidence="3">H4-8 / FGSC 9210</strain>
    </source>
</reference>
<keyword evidence="3" id="KW-1185">Reference proteome</keyword>
<dbReference type="InParanoid" id="D8Q740"/>
<feature type="compositionally biased region" description="Acidic residues" evidence="1">
    <location>
        <begin position="1"/>
        <end position="11"/>
    </location>
</feature>
<feature type="compositionally biased region" description="Basic and acidic residues" evidence="1">
    <location>
        <begin position="12"/>
        <end position="25"/>
    </location>
</feature>
<gene>
    <name evidence="2" type="ORF">SCHCODRAFT_109620</name>
</gene>
<dbReference type="HOGENOM" id="CLU_665915_0_0_1"/>
<feature type="non-terminal residue" evidence="2">
    <location>
        <position position="413"/>
    </location>
</feature>
<evidence type="ECO:0000313" key="2">
    <source>
        <dbReference type="EMBL" id="EFI96347.1"/>
    </source>
</evidence>
<dbReference type="KEGG" id="scm:SCHCO_02668962"/>
<sequence length="413" mass="45756">MSSLSEEEYDKLEDHRTPTLELHMGEEYQAALPSAHSPSSDSDEELLTIPNMNQAIQELKKRKEKRKQGWPTKDKPPLPDFSLSCNITVYAYSERDKSKAKKDANKSLTIPFTVNNSTTFDDLSVVLLKAATKHSRDNNDKLSNYNVTFTIPYVSSQPLSLDEADDFAEFITRGRKGTRGKTATIIVQRTLKPKAKKRDWQKVNTPSTTIIVSNSGNSDGDEPPKKKKKDEKKKSKVLFPFIPSSRLLTSLQAPRHADIAAVNLAKTQAITTLPGVKSKFCYVKGDMHIALSHVLFNKWAAATLARGPDGSYHATTEMPPNDEDFCKILENDNTSTGQLALVLCRQALQKEVPAPISAPPVTFQFGSFPPYPGVGPHVGIGVYALSSAYVLSLRSRLIAERHIFPRHLPCPPA</sequence>
<protein>
    <submittedName>
        <fullName evidence="2">Uncharacterized protein</fullName>
    </submittedName>
</protein>
<proteinExistence type="predicted"/>
<dbReference type="VEuPathDB" id="FungiDB:SCHCODRAFT_02668962"/>
<feature type="compositionally biased region" description="Polar residues" evidence="1">
    <location>
        <begin position="202"/>
        <end position="218"/>
    </location>
</feature>
<dbReference type="GeneID" id="9587299"/>
<name>D8Q740_SCHCM</name>
<dbReference type="RefSeq" id="XP_003031250.1">
    <property type="nucleotide sequence ID" value="XM_003031204.1"/>
</dbReference>
<dbReference type="Proteomes" id="UP000007431">
    <property type="component" value="Unassembled WGS sequence"/>
</dbReference>
<evidence type="ECO:0000313" key="3">
    <source>
        <dbReference type="Proteomes" id="UP000007431"/>
    </source>
</evidence>
<dbReference type="AlphaFoldDB" id="D8Q740"/>
<feature type="region of interest" description="Disordered" evidence="1">
    <location>
        <begin position="1"/>
        <end position="25"/>
    </location>
</feature>
<feature type="region of interest" description="Disordered" evidence="1">
    <location>
        <begin position="196"/>
        <end position="233"/>
    </location>
</feature>
<dbReference type="EMBL" id="GL377307">
    <property type="protein sequence ID" value="EFI96347.1"/>
    <property type="molecule type" value="Genomic_DNA"/>
</dbReference>
<evidence type="ECO:0000256" key="1">
    <source>
        <dbReference type="SAM" id="MobiDB-lite"/>
    </source>
</evidence>
<accession>D8Q740</accession>
<dbReference type="OrthoDB" id="3063862at2759"/>